<evidence type="ECO:0000313" key="15">
    <source>
        <dbReference type="Proteomes" id="UP000179920"/>
    </source>
</evidence>
<dbReference type="GO" id="GO:0032049">
    <property type="term" value="P:cardiolipin biosynthetic process"/>
    <property type="evidence" value="ECO:0007669"/>
    <property type="project" value="TreeGrafter"/>
</dbReference>
<dbReference type="Pfam" id="PF01066">
    <property type="entry name" value="CDP-OH_P_transf"/>
    <property type="match status" value="1"/>
</dbReference>
<organism evidence="13 15">
    <name type="scientific">Ustilago bromivora</name>
    <dbReference type="NCBI Taxonomy" id="307758"/>
    <lineage>
        <taxon>Eukaryota</taxon>
        <taxon>Fungi</taxon>
        <taxon>Dikarya</taxon>
        <taxon>Basidiomycota</taxon>
        <taxon>Ustilaginomycotina</taxon>
        <taxon>Ustilaginomycetes</taxon>
        <taxon>Ustilaginales</taxon>
        <taxon>Ustilaginaceae</taxon>
        <taxon>Ustilago</taxon>
    </lineage>
</organism>
<dbReference type="AlphaFoldDB" id="A0A1K0H5U6"/>
<evidence type="ECO:0000256" key="3">
    <source>
        <dbReference type="ARBA" id="ARBA00022679"/>
    </source>
</evidence>
<reference evidence="14" key="3">
    <citation type="submission" date="2018-08" db="EMBL/GenBank/DDBJ databases">
        <authorList>
            <person name="Guldener U."/>
        </authorList>
    </citation>
    <scope>NUCLEOTIDE SEQUENCE</scope>
    <source>
        <strain evidence="14">UB2</strain>
    </source>
</reference>
<evidence type="ECO:0000256" key="6">
    <source>
        <dbReference type="ARBA" id="ARBA00023098"/>
    </source>
</evidence>
<evidence type="ECO:0000313" key="13">
    <source>
        <dbReference type="EMBL" id="SAM81691.1"/>
    </source>
</evidence>
<evidence type="ECO:0000313" key="16">
    <source>
        <dbReference type="Proteomes" id="UP000658997"/>
    </source>
</evidence>
<name>A0A1K0H5U6_9BASI</name>
<gene>
    <name evidence="14" type="ORF">UBRO2_00447</name>
    <name evidence="13" type="ORF">UBRO_03201</name>
</gene>
<evidence type="ECO:0000256" key="5">
    <source>
        <dbReference type="ARBA" id="ARBA00022989"/>
    </source>
</evidence>
<dbReference type="PROSITE" id="PS00379">
    <property type="entry name" value="CDP_ALCOHOL_P_TRANSF"/>
    <property type="match status" value="1"/>
</dbReference>
<evidence type="ECO:0000313" key="14">
    <source>
        <dbReference type="EMBL" id="SYW75037.1"/>
    </source>
</evidence>
<evidence type="ECO:0000256" key="12">
    <source>
        <dbReference type="SAM" id="Phobius"/>
    </source>
</evidence>
<evidence type="ECO:0000256" key="10">
    <source>
        <dbReference type="RuleBase" id="RU003750"/>
    </source>
</evidence>
<evidence type="ECO:0000256" key="7">
    <source>
        <dbReference type="ARBA" id="ARBA00023136"/>
    </source>
</evidence>
<dbReference type="Proteomes" id="UP000179920">
    <property type="component" value="Chromosome V"/>
</dbReference>
<dbReference type="InterPro" id="IPR000462">
    <property type="entry name" value="CDP-OH_P_trans"/>
</dbReference>
<keyword evidence="9" id="KW-1208">Phospholipid metabolism</keyword>
<feature type="compositionally biased region" description="Low complexity" evidence="11">
    <location>
        <begin position="114"/>
        <end position="126"/>
    </location>
</feature>
<dbReference type="GO" id="GO:0005739">
    <property type="term" value="C:mitochondrion"/>
    <property type="evidence" value="ECO:0007669"/>
    <property type="project" value="TreeGrafter"/>
</dbReference>
<feature type="transmembrane region" description="Helical" evidence="12">
    <location>
        <begin position="346"/>
        <end position="372"/>
    </location>
</feature>
<keyword evidence="16" id="KW-1185">Reference proteome</keyword>
<dbReference type="Gene3D" id="1.20.120.1760">
    <property type="match status" value="1"/>
</dbReference>
<reference evidence="13" key="2">
    <citation type="submission" date="2016-04" db="EMBL/GenBank/DDBJ databases">
        <authorList>
            <person name="Evans L.H."/>
            <person name="Alamgir A."/>
            <person name="Owens N."/>
            <person name="Weber N.D."/>
            <person name="Virtaneva K."/>
            <person name="Barbian K."/>
            <person name="Babar A."/>
            <person name="Rosenke K."/>
        </authorList>
    </citation>
    <scope>NUCLEOTIDE SEQUENCE</scope>
    <source>
        <strain evidence="13">UB2112</strain>
    </source>
</reference>
<dbReference type="PANTHER" id="PTHR14269:SF60">
    <property type="entry name" value="CARDIOLIPIN SYNTHASE (CMP-FORMING)"/>
    <property type="match status" value="1"/>
</dbReference>
<feature type="transmembrane region" description="Helical" evidence="12">
    <location>
        <begin position="213"/>
        <end position="236"/>
    </location>
</feature>
<keyword evidence="4 12" id="KW-0812">Transmembrane</keyword>
<dbReference type="GO" id="GO:0043337">
    <property type="term" value="F:cardiolipin synthase (CMP-forming)"/>
    <property type="evidence" value="ECO:0007669"/>
    <property type="project" value="TreeGrafter"/>
</dbReference>
<dbReference type="Proteomes" id="UP000658997">
    <property type="component" value="Unassembled WGS sequence"/>
</dbReference>
<keyword evidence="5 12" id="KW-1133">Transmembrane helix</keyword>
<feature type="region of interest" description="Disordered" evidence="11">
    <location>
        <begin position="96"/>
        <end position="126"/>
    </location>
</feature>
<feature type="transmembrane region" description="Helical" evidence="12">
    <location>
        <begin position="148"/>
        <end position="168"/>
    </location>
</feature>
<reference evidence="15" key="1">
    <citation type="submission" date="2016-04" db="EMBL/GenBank/DDBJ databases">
        <authorList>
            <person name="Guldener U."/>
            <person name="Guldener U."/>
        </authorList>
    </citation>
    <scope>NUCLEOTIDE SEQUENCE [LARGE SCALE GENOMIC DNA]</scope>
    <source>
        <strain evidence="15">UB2112</strain>
    </source>
</reference>
<evidence type="ECO:0000256" key="9">
    <source>
        <dbReference type="ARBA" id="ARBA00023264"/>
    </source>
</evidence>
<comment type="subcellular location">
    <subcellularLocation>
        <location evidence="1">Membrane</location>
        <topology evidence="1">Multi-pass membrane protein</topology>
    </subcellularLocation>
</comment>
<dbReference type="EMBL" id="LT558121">
    <property type="protein sequence ID" value="SAM81691.1"/>
    <property type="molecule type" value="Genomic_DNA"/>
</dbReference>
<protein>
    <submittedName>
        <fullName evidence="14">Related to CRD1 - cardiolipin synthase</fullName>
    </submittedName>
    <submittedName>
        <fullName evidence="13">Related to CRD1-cardiolipin synthase</fullName>
    </submittedName>
</protein>
<keyword evidence="6" id="KW-0443">Lipid metabolism</keyword>
<dbReference type="InterPro" id="IPR050324">
    <property type="entry name" value="CDP-alcohol_PTase-I"/>
</dbReference>
<feature type="transmembrane region" description="Helical" evidence="12">
    <location>
        <begin position="270"/>
        <end position="287"/>
    </location>
</feature>
<dbReference type="OrthoDB" id="10020554at2759"/>
<dbReference type="EMBL" id="ULHB01000004">
    <property type="protein sequence ID" value="SYW75037.1"/>
    <property type="molecule type" value="Genomic_DNA"/>
</dbReference>
<keyword evidence="7 12" id="KW-0472">Membrane</keyword>
<dbReference type="GO" id="GO:0016020">
    <property type="term" value="C:membrane"/>
    <property type="evidence" value="ECO:0007669"/>
    <property type="project" value="UniProtKB-SubCell"/>
</dbReference>
<evidence type="ECO:0000256" key="11">
    <source>
        <dbReference type="SAM" id="MobiDB-lite"/>
    </source>
</evidence>
<evidence type="ECO:0000256" key="1">
    <source>
        <dbReference type="ARBA" id="ARBA00004141"/>
    </source>
</evidence>
<dbReference type="PANTHER" id="PTHR14269">
    <property type="entry name" value="CDP-DIACYLGLYCEROL--GLYCEROL-3-PHOSPHATE 3-PHOSPHATIDYLTRANSFERASE-RELATED"/>
    <property type="match status" value="1"/>
</dbReference>
<dbReference type="InterPro" id="IPR043130">
    <property type="entry name" value="CDP-OH_PTrfase_TM_dom"/>
</dbReference>
<evidence type="ECO:0000256" key="4">
    <source>
        <dbReference type="ARBA" id="ARBA00022692"/>
    </source>
</evidence>
<keyword evidence="8" id="KW-0594">Phospholipid biosynthesis</keyword>
<dbReference type="InterPro" id="IPR048254">
    <property type="entry name" value="CDP_ALCOHOL_P_TRANSF_CS"/>
</dbReference>
<accession>A0A1K0H5U6</accession>
<keyword evidence="3 10" id="KW-0808">Transferase</keyword>
<keyword evidence="2" id="KW-0444">Lipid biosynthesis</keyword>
<sequence length="390" mass="41906">MAFNVGLRWSSRQAATAAARTSSIPLLKLPSSCHSPLLFTRLSSSTSLRPFSLNASSARALFTPGLPQPHALLKPFPDPSLRATCLLAVRNFTSTSITRSQPTSSTPPQPSTPSPSSSSSPNPKQPLSEDILTIPNLLTMLRLAVTPYIGYLVATHHFVPAVTLLFFASLTDLLDGYIARRTGKYTVFGSIADPAADKALVTTMVISLAMSGMLPWTVASIILGRDIALIISAFIIRYRTLELPKTLARYFNPSLPSATVTPTQISKYNTFLQLLLLGLLTLYPILFPNQPSPGLSFSNGVGVEKRVKAGSEAESPMVEETRKQLAEKGSLGQEAKRWIDAAITGLMWITAATTVYSGLGYLGGAGMGKVLASNVREKMRSSLAKNKPKL</sequence>
<evidence type="ECO:0000256" key="2">
    <source>
        <dbReference type="ARBA" id="ARBA00022516"/>
    </source>
</evidence>
<proteinExistence type="inferred from homology"/>
<evidence type="ECO:0000256" key="8">
    <source>
        <dbReference type="ARBA" id="ARBA00023209"/>
    </source>
</evidence>
<comment type="similarity">
    <text evidence="10">Belongs to the CDP-alcohol phosphatidyltransferase class-I family.</text>
</comment>